<feature type="domain" description="RsbT co-antagonist protein RsbRD N-terminal" evidence="3">
    <location>
        <begin position="31"/>
        <end position="164"/>
    </location>
</feature>
<dbReference type="STRING" id="218821.SAMN05421837_11842"/>
<dbReference type="Proteomes" id="UP000198878">
    <property type="component" value="Unassembled WGS sequence"/>
</dbReference>
<feature type="domain" description="PucR C-terminal helix-turn-helix" evidence="2">
    <location>
        <begin position="323"/>
        <end position="380"/>
    </location>
</feature>
<reference evidence="5" key="1">
    <citation type="submission" date="2016-10" db="EMBL/GenBank/DDBJ databases">
        <authorList>
            <person name="Varghese N."/>
            <person name="Submissions S."/>
        </authorList>
    </citation>
    <scope>NUCLEOTIDE SEQUENCE [LARGE SCALE GENOMIC DNA]</scope>
    <source>
        <strain evidence="5">DSM 44654</strain>
    </source>
</reference>
<evidence type="ECO:0000259" key="3">
    <source>
        <dbReference type="Pfam" id="PF14361"/>
    </source>
</evidence>
<dbReference type="InterPro" id="IPR051448">
    <property type="entry name" value="CdaR-like_regulators"/>
</dbReference>
<proteinExistence type="predicted"/>
<dbReference type="InterPro" id="IPR042070">
    <property type="entry name" value="PucR_C-HTH_sf"/>
</dbReference>
<evidence type="ECO:0000313" key="4">
    <source>
        <dbReference type="EMBL" id="SEF38091.1"/>
    </source>
</evidence>
<accession>A0A1H5RKQ4</accession>
<protein>
    <submittedName>
        <fullName evidence="4">PucR C-terminal helix-turn-helix domain-containing protein</fullName>
    </submittedName>
</protein>
<dbReference type="PANTHER" id="PTHR33744:SF17">
    <property type="entry name" value="CONSERVED PROTEIN"/>
    <property type="match status" value="1"/>
</dbReference>
<dbReference type="Pfam" id="PF14361">
    <property type="entry name" value="RsbRD_N"/>
    <property type="match status" value="1"/>
</dbReference>
<sequence length="399" mass="42921">MGNVADTGESGESGARPFGPVADNLRAHAGRLAADIAETILGTVPNYAKVEVGSLRRSLVQHIGTAAASLIAGQVPEHVPDVSVAAERARSGIPIEQVLLAIRLSFQRLREFVVETAVARRIPPEQQLEAVRILWEVNDLVSREYAVAHRDEDLDMARTAETQRSEFVRRLLQEGARGPELMLHAGSFGLVAGRRYRTFRARAAGTEGATLAAVLRWAEQHHLEPVGAVVDGDAAGTLTDGPLPHDGPVLGVGPAVELPDLPGSFRLATQALEVAGQFDRSGVQTLERLSLHVAVAAESHVGDMLVAKILGPLQAQGDFGAELIASLDAYLSADMNTAWAAGRLTVHPNTLRYRINQVKQLSGLSLRSAQEISEVWWALRRYEWLSRATAAAPARGDRD</sequence>
<evidence type="ECO:0000256" key="1">
    <source>
        <dbReference type="SAM" id="MobiDB-lite"/>
    </source>
</evidence>
<dbReference type="RefSeq" id="WP_086672114.1">
    <property type="nucleotide sequence ID" value="NZ_FNUJ01000018.1"/>
</dbReference>
<dbReference type="EMBL" id="FNUJ01000018">
    <property type="protein sequence ID" value="SEF38091.1"/>
    <property type="molecule type" value="Genomic_DNA"/>
</dbReference>
<dbReference type="InterPro" id="IPR025736">
    <property type="entry name" value="PucR_C-HTH_dom"/>
</dbReference>
<dbReference type="Gene3D" id="1.10.10.2840">
    <property type="entry name" value="PucR C-terminal helix-turn-helix domain"/>
    <property type="match status" value="1"/>
</dbReference>
<dbReference type="PANTHER" id="PTHR33744">
    <property type="entry name" value="CARBOHYDRATE DIACID REGULATOR"/>
    <property type="match status" value="1"/>
</dbReference>
<dbReference type="Pfam" id="PF13556">
    <property type="entry name" value="HTH_30"/>
    <property type="match status" value="1"/>
</dbReference>
<organism evidence="4 5">
    <name type="scientific">Amycolatopsis pretoriensis</name>
    <dbReference type="NCBI Taxonomy" id="218821"/>
    <lineage>
        <taxon>Bacteria</taxon>
        <taxon>Bacillati</taxon>
        <taxon>Actinomycetota</taxon>
        <taxon>Actinomycetes</taxon>
        <taxon>Pseudonocardiales</taxon>
        <taxon>Pseudonocardiaceae</taxon>
        <taxon>Amycolatopsis</taxon>
    </lineage>
</organism>
<gene>
    <name evidence="4" type="ORF">SAMN05421837_11842</name>
</gene>
<dbReference type="AlphaFoldDB" id="A0A1H5RKQ4"/>
<evidence type="ECO:0000313" key="5">
    <source>
        <dbReference type="Proteomes" id="UP000198878"/>
    </source>
</evidence>
<evidence type="ECO:0000259" key="2">
    <source>
        <dbReference type="Pfam" id="PF13556"/>
    </source>
</evidence>
<keyword evidence="5" id="KW-1185">Reference proteome</keyword>
<dbReference type="InterPro" id="IPR025751">
    <property type="entry name" value="RsbRD_N_dom"/>
</dbReference>
<feature type="region of interest" description="Disordered" evidence="1">
    <location>
        <begin position="1"/>
        <end position="20"/>
    </location>
</feature>
<name>A0A1H5RKQ4_9PSEU</name>
<dbReference type="OrthoDB" id="33973at2"/>